<feature type="compositionally biased region" description="Basic and acidic residues" evidence="1">
    <location>
        <begin position="376"/>
        <end position="394"/>
    </location>
</feature>
<evidence type="ECO:0000313" key="2">
    <source>
        <dbReference type="EMBL" id="GIY30052.1"/>
    </source>
</evidence>
<comment type="caution">
    <text evidence="2">The sequence shown here is derived from an EMBL/GenBank/DDBJ whole genome shotgun (WGS) entry which is preliminary data.</text>
</comment>
<feature type="region of interest" description="Disordered" evidence="1">
    <location>
        <begin position="522"/>
        <end position="552"/>
    </location>
</feature>
<feature type="compositionally biased region" description="Low complexity" evidence="1">
    <location>
        <begin position="282"/>
        <end position="293"/>
    </location>
</feature>
<evidence type="ECO:0000313" key="3">
    <source>
        <dbReference type="Proteomes" id="UP001054837"/>
    </source>
</evidence>
<feature type="compositionally biased region" description="Low complexity" evidence="1">
    <location>
        <begin position="400"/>
        <end position="414"/>
    </location>
</feature>
<accession>A0AAV4S945</accession>
<feature type="compositionally biased region" description="Polar residues" evidence="1">
    <location>
        <begin position="528"/>
        <end position="537"/>
    </location>
</feature>
<feature type="compositionally biased region" description="Basic residues" evidence="1">
    <location>
        <begin position="226"/>
        <end position="236"/>
    </location>
</feature>
<feature type="region of interest" description="Disordered" evidence="1">
    <location>
        <begin position="86"/>
        <end position="337"/>
    </location>
</feature>
<feature type="region of interest" description="Disordered" evidence="1">
    <location>
        <begin position="352"/>
        <end position="439"/>
    </location>
</feature>
<feature type="compositionally biased region" description="Basic and acidic residues" evidence="1">
    <location>
        <begin position="144"/>
        <end position="153"/>
    </location>
</feature>
<feature type="compositionally biased region" description="Low complexity" evidence="1">
    <location>
        <begin position="133"/>
        <end position="142"/>
    </location>
</feature>
<evidence type="ECO:0000256" key="1">
    <source>
        <dbReference type="SAM" id="MobiDB-lite"/>
    </source>
</evidence>
<keyword evidence="3" id="KW-1185">Reference proteome</keyword>
<dbReference type="EMBL" id="BPLQ01007426">
    <property type="protein sequence ID" value="GIY30052.1"/>
    <property type="molecule type" value="Genomic_DNA"/>
</dbReference>
<protein>
    <submittedName>
        <fullName evidence="2">Uncharacterized protein</fullName>
    </submittedName>
</protein>
<dbReference type="AlphaFoldDB" id="A0AAV4S945"/>
<gene>
    <name evidence="2" type="primary">AVEN_54427_1</name>
    <name evidence="2" type="ORF">CDAR_445271</name>
</gene>
<feature type="compositionally biased region" description="Polar residues" evidence="1">
    <location>
        <begin position="359"/>
        <end position="375"/>
    </location>
</feature>
<organism evidence="2 3">
    <name type="scientific">Caerostris darwini</name>
    <dbReference type="NCBI Taxonomy" id="1538125"/>
    <lineage>
        <taxon>Eukaryota</taxon>
        <taxon>Metazoa</taxon>
        <taxon>Ecdysozoa</taxon>
        <taxon>Arthropoda</taxon>
        <taxon>Chelicerata</taxon>
        <taxon>Arachnida</taxon>
        <taxon>Araneae</taxon>
        <taxon>Araneomorphae</taxon>
        <taxon>Entelegynae</taxon>
        <taxon>Araneoidea</taxon>
        <taxon>Araneidae</taxon>
        <taxon>Caerostris</taxon>
    </lineage>
</organism>
<dbReference type="Proteomes" id="UP001054837">
    <property type="component" value="Unassembled WGS sequence"/>
</dbReference>
<reference evidence="2 3" key="1">
    <citation type="submission" date="2021-06" db="EMBL/GenBank/DDBJ databases">
        <title>Caerostris darwini draft genome.</title>
        <authorList>
            <person name="Kono N."/>
            <person name="Arakawa K."/>
        </authorList>
    </citation>
    <scope>NUCLEOTIDE SEQUENCE [LARGE SCALE GENOMIC DNA]</scope>
</reference>
<proteinExistence type="predicted"/>
<sequence>MWHMYSVFEEIFGRQTMTTSSNQPLKHVVVGDKIKSSSASASPTKHARATPTSPLATSPLASKATAATTTSVPTSTITVTTSAITTLSSPTNSTISTSSPKDVKTVSSESNQSSTSPKNKLPKTSVPPPPVPAAKSSPPSSTEKIPESPKVESDPPPLRNLKDSSPSSSNPMTPVASSLNPMSNPLLDTIGALANSNPDSDDSDLDIVYQQLRYRGRQRKPEQMRIRTHRAHRHHQQQVASSDPESIGYAGSNSIDSGYKSLCATPEVSDSLSAPEVRRSASDVSASDSSTTSGRPRSLDGQDGKSSKIKMGTRSIAGKLKAMDRSPRHVRTSSAMNDVNLDHLMYLRQSLRKDRSDAQRSPNDSIASSATSGTFRDSDLSPRTITDEDWREQQCRPYPFRSATSSSSDSVFASREGRSSRESCRGDDIDQEGGGESSSDFLLSGVEYYDLESIQEFPPGNNYVTMLEEKTRCARFQLVSAPKCAEPLGDSHLSSLYRNRSDPIHSIEGDMRSQQQQQQHIYGVPAHSSRSTRSASKLLSRHHRPQHHTDSKLTEAAIRVLEMIEDFRMEEAITRSNRVIPYRSPMEHPPQIMPSSSGASSNCPSVDMILPRYRRTSGMRSSRPASTGSLMEQEIDARSVASASSYAASAEHHVYEEIMYDLVCERERAVPPPIPPERLARSRLLPMPPSRHQQSYAASLSMDSRRAMVRSHKHRSSSSSLYSVLSNTHGRNSVDRFLEMEWHLAQERRGNMPPDFPV</sequence>
<feature type="compositionally biased region" description="Low complexity" evidence="1">
    <location>
        <begin position="86"/>
        <end position="99"/>
    </location>
</feature>
<name>A0AAV4S945_9ARAC</name>
<feature type="compositionally biased region" description="Basic and acidic residues" evidence="1">
    <location>
        <begin position="415"/>
        <end position="428"/>
    </location>
</feature>
<feature type="compositionally biased region" description="Low complexity" evidence="1">
    <location>
        <begin position="56"/>
        <end position="72"/>
    </location>
</feature>
<feature type="region of interest" description="Disordered" evidence="1">
    <location>
        <begin position="35"/>
        <end position="72"/>
    </location>
</feature>
<feature type="compositionally biased region" description="Basic and acidic residues" evidence="1">
    <location>
        <begin position="297"/>
        <end position="306"/>
    </location>
</feature>
<feature type="compositionally biased region" description="Low complexity" evidence="1">
    <location>
        <begin position="107"/>
        <end position="116"/>
    </location>
</feature>
<feature type="compositionally biased region" description="Polar residues" evidence="1">
    <location>
        <begin position="163"/>
        <end position="183"/>
    </location>
</feature>